<dbReference type="OrthoDB" id="5547497at2759"/>
<feature type="transmembrane region" description="Helical" evidence="8">
    <location>
        <begin position="44"/>
        <end position="62"/>
    </location>
</feature>
<dbReference type="HOGENOM" id="CLU_048347_3_0_1"/>
<feature type="domain" description="Sugar phosphate transporter" evidence="9">
    <location>
        <begin position="60"/>
        <end position="333"/>
    </location>
</feature>
<name>M2MUN8_BAUPA</name>
<dbReference type="OMA" id="WMVVNTL"/>
<dbReference type="GO" id="GO:0005789">
    <property type="term" value="C:endoplasmic reticulum membrane"/>
    <property type="evidence" value="ECO:0007669"/>
    <property type="project" value="UniProtKB-SubCell"/>
</dbReference>
<gene>
    <name evidence="10" type="ORF">BAUCODRAFT_149289</name>
</gene>
<keyword evidence="7 8" id="KW-0472">Membrane</keyword>
<feature type="transmembrane region" description="Helical" evidence="8">
    <location>
        <begin position="105"/>
        <end position="124"/>
    </location>
</feature>
<comment type="function">
    <text evidence="1">Involved in the import of GDP-mannose from the cytoplasm into the Golgi lumen.</text>
</comment>
<evidence type="ECO:0000256" key="1">
    <source>
        <dbReference type="ARBA" id="ARBA00003420"/>
    </source>
</evidence>
<evidence type="ECO:0000256" key="5">
    <source>
        <dbReference type="ARBA" id="ARBA00022692"/>
    </source>
</evidence>
<feature type="transmembrane region" description="Helical" evidence="8">
    <location>
        <begin position="228"/>
        <end position="249"/>
    </location>
</feature>
<evidence type="ECO:0000313" key="10">
    <source>
        <dbReference type="EMBL" id="EMC95288.1"/>
    </source>
</evidence>
<evidence type="ECO:0000256" key="6">
    <source>
        <dbReference type="ARBA" id="ARBA00022989"/>
    </source>
</evidence>
<keyword evidence="6 8" id="KW-1133">Transmembrane helix</keyword>
<dbReference type="Proteomes" id="UP000011761">
    <property type="component" value="Unassembled WGS sequence"/>
</dbReference>
<organism evidence="10 11">
    <name type="scientific">Baudoinia panamericana (strain UAMH 10762)</name>
    <name type="common">Angels' share fungus</name>
    <name type="synonym">Baudoinia compniacensis (strain UAMH 10762)</name>
    <dbReference type="NCBI Taxonomy" id="717646"/>
    <lineage>
        <taxon>Eukaryota</taxon>
        <taxon>Fungi</taxon>
        <taxon>Dikarya</taxon>
        <taxon>Ascomycota</taxon>
        <taxon>Pezizomycotina</taxon>
        <taxon>Dothideomycetes</taxon>
        <taxon>Dothideomycetidae</taxon>
        <taxon>Mycosphaerellales</taxon>
        <taxon>Teratosphaeriaceae</taxon>
        <taxon>Baudoinia</taxon>
    </lineage>
</organism>
<keyword evidence="5 8" id="KW-0812">Transmembrane</keyword>
<dbReference type="KEGG" id="bcom:BAUCODRAFT_149289"/>
<evidence type="ECO:0000256" key="4">
    <source>
        <dbReference type="ARBA" id="ARBA00011182"/>
    </source>
</evidence>
<keyword evidence="11" id="KW-1185">Reference proteome</keyword>
<sequence length="341" mass="36681">MDSEKAEIMAENEEEAGEMQAFLSQEDPSTTKLRAVSSGISRKYVFSVSINTAAAVGLVFVNKRIFEDDALRRAQVTFANLHFTITAATLYAVSAPPVNMFQRKAVSFWQILPLALSMNLSVVLTNASLAFSSIQFYQVARVLVTPCTALLDLWLLKKRMPAAAALTLVPVCAGVAITSYFDTASKAKDTTRGTGPLGVFFALISICATATYTVLIKKYHELTGCQSAQLLLNQAPASVLVMLYVMPLIDDLTVWRNVSASTWAVILMSGAFACLLHISQFLIIDGAGPVASSVVGHAKTCLIIAIGWMCSKKPLRDGSLIGIVLAVGGIIAYTVVTMKKR</sequence>
<evidence type="ECO:0000256" key="3">
    <source>
        <dbReference type="ARBA" id="ARBA00010425"/>
    </source>
</evidence>
<dbReference type="InterPro" id="IPR050186">
    <property type="entry name" value="TPT_transporter"/>
</dbReference>
<reference evidence="10 11" key="1">
    <citation type="journal article" date="2012" name="PLoS Pathog.">
        <title>Diverse lifestyles and strategies of plant pathogenesis encoded in the genomes of eighteen Dothideomycetes fungi.</title>
        <authorList>
            <person name="Ohm R.A."/>
            <person name="Feau N."/>
            <person name="Henrissat B."/>
            <person name="Schoch C.L."/>
            <person name="Horwitz B.A."/>
            <person name="Barry K.W."/>
            <person name="Condon B.J."/>
            <person name="Copeland A.C."/>
            <person name="Dhillon B."/>
            <person name="Glaser F."/>
            <person name="Hesse C.N."/>
            <person name="Kosti I."/>
            <person name="LaButti K."/>
            <person name="Lindquist E.A."/>
            <person name="Lucas S."/>
            <person name="Salamov A.A."/>
            <person name="Bradshaw R.E."/>
            <person name="Ciuffetti L."/>
            <person name="Hamelin R.C."/>
            <person name="Kema G.H.J."/>
            <person name="Lawrence C."/>
            <person name="Scott J.A."/>
            <person name="Spatafora J.W."/>
            <person name="Turgeon B.G."/>
            <person name="de Wit P.J.G.M."/>
            <person name="Zhong S."/>
            <person name="Goodwin S.B."/>
            <person name="Grigoriev I.V."/>
        </authorList>
    </citation>
    <scope>NUCLEOTIDE SEQUENCE [LARGE SCALE GENOMIC DNA]</scope>
    <source>
        <strain evidence="10 11">UAMH 10762</strain>
    </source>
</reference>
<accession>M2MUN8</accession>
<dbReference type="RefSeq" id="XP_007677818.1">
    <property type="nucleotide sequence ID" value="XM_007679628.1"/>
</dbReference>
<dbReference type="Pfam" id="PF03151">
    <property type="entry name" value="TPT"/>
    <property type="match status" value="1"/>
</dbReference>
<proteinExistence type="inferred from homology"/>
<dbReference type="AlphaFoldDB" id="M2MUN8"/>
<dbReference type="InterPro" id="IPR004853">
    <property type="entry name" value="Sugar_P_trans_dom"/>
</dbReference>
<feature type="transmembrane region" description="Helical" evidence="8">
    <location>
        <begin position="74"/>
        <end position="93"/>
    </location>
</feature>
<comment type="subcellular location">
    <subcellularLocation>
        <location evidence="2">Endoplasmic reticulum membrane</location>
        <topology evidence="2">Multi-pass membrane protein</topology>
    </subcellularLocation>
</comment>
<feature type="transmembrane region" description="Helical" evidence="8">
    <location>
        <begin position="320"/>
        <end position="338"/>
    </location>
</feature>
<feature type="transmembrane region" description="Helical" evidence="8">
    <location>
        <begin position="193"/>
        <end position="216"/>
    </location>
</feature>
<evidence type="ECO:0000256" key="2">
    <source>
        <dbReference type="ARBA" id="ARBA00004477"/>
    </source>
</evidence>
<dbReference type="GeneID" id="19108947"/>
<comment type="subunit">
    <text evidence="4">Homooligomer.</text>
</comment>
<evidence type="ECO:0000313" key="11">
    <source>
        <dbReference type="Proteomes" id="UP000011761"/>
    </source>
</evidence>
<dbReference type="eggNOG" id="KOG1441">
    <property type="taxonomic scope" value="Eukaryota"/>
</dbReference>
<dbReference type="PANTHER" id="PTHR11132">
    <property type="entry name" value="SOLUTE CARRIER FAMILY 35"/>
    <property type="match status" value="1"/>
</dbReference>
<evidence type="ECO:0000256" key="7">
    <source>
        <dbReference type="ARBA" id="ARBA00023136"/>
    </source>
</evidence>
<feature type="transmembrane region" description="Helical" evidence="8">
    <location>
        <begin position="261"/>
        <end position="283"/>
    </location>
</feature>
<comment type="similarity">
    <text evidence="3">Belongs to the TPT transporter family. SLC35D subfamily.</text>
</comment>
<feature type="transmembrane region" description="Helical" evidence="8">
    <location>
        <begin position="162"/>
        <end position="181"/>
    </location>
</feature>
<dbReference type="STRING" id="717646.M2MUN8"/>
<dbReference type="EMBL" id="KB445557">
    <property type="protein sequence ID" value="EMC95288.1"/>
    <property type="molecule type" value="Genomic_DNA"/>
</dbReference>
<protein>
    <recommendedName>
        <fullName evidence="9">Sugar phosphate transporter domain-containing protein</fullName>
    </recommendedName>
</protein>
<evidence type="ECO:0000259" key="9">
    <source>
        <dbReference type="Pfam" id="PF03151"/>
    </source>
</evidence>
<evidence type="ECO:0000256" key="8">
    <source>
        <dbReference type="SAM" id="Phobius"/>
    </source>
</evidence>